<evidence type="ECO:0000256" key="5">
    <source>
        <dbReference type="SAM" id="Phobius"/>
    </source>
</evidence>
<feature type="transmembrane region" description="Helical" evidence="5">
    <location>
        <begin position="119"/>
        <end position="135"/>
    </location>
</feature>
<dbReference type="STRING" id="465721.ACG33_07480"/>
<evidence type="ECO:0000313" key="8">
    <source>
        <dbReference type="Proteomes" id="UP000070250"/>
    </source>
</evidence>
<sequence>MSAQYAAASVTTRLASSASLIVRYMLFALLATLANLASQWTCLGIYDGAHGLYPAILTGTAVGLIVKFWLDKRWIYSEAAADIRKTGAQFVLYTLTGIATTLLFWGTELLFDRLIGTQWSKYLGAMLGLAAGYTIKYRLDVRFVFAAPSPTRRTIQQ</sequence>
<feature type="transmembrane region" description="Helical" evidence="5">
    <location>
        <begin position="21"/>
        <end position="46"/>
    </location>
</feature>
<dbReference type="RefSeq" id="WP_066923004.1">
    <property type="nucleotide sequence ID" value="NZ_CP011971.1"/>
</dbReference>
<gene>
    <name evidence="7" type="ORF">ACG33_07480</name>
</gene>
<evidence type="ECO:0000256" key="4">
    <source>
        <dbReference type="ARBA" id="ARBA00023136"/>
    </source>
</evidence>
<dbReference type="OrthoDB" id="565050at2"/>
<dbReference type="NCBIfam" id="NF037976">
    <property type="entry name" value="gtrA_1"/>
    <property type="match status" value="1"/>
</dbReference>
<dbReference type="Proteomes" id="UP000070250">
    <property type="component" value="Chromosome"/>
</dbReference>
<evidence type="ECO:0000259" key="6">
    <source>
        <dbReference type="Pfam" id="PF04138"/>
    </source>
</evidence>
<accession>A0A127FBL4</accession>
<dbReference type="GO" id="GO:0000271">
    <property type="term" value="P:polysaccharide biosynthetic process"/>
    <property type="evidence" value="ECO:0007669"/>
    <property type="project" value="InterPro"/>
</dbReference>
<reference evidence="7 8" key="1">
    <citation type="submission" date="2015-06" db="EMBL/GenBank/DDBJ databases">
        <title>A Comprehensive Approach to Explore the Metabolic and Phylogenetic Diversity of Bacterial Steroid Degradation in the Environment: Testosterone as an Example.</title>
        <authorList>
            <person name="Yang F.-C."/>
            <person name="Chen Y.-L."/>
            <person name="Yu C.-P."/>
            <person name="Tang S.-L."/>
            <person name="Wang P.-H."/>
            <person name="Ismail W."/>
            <person name="Wang C.-H."/>
            <person name="Yang C.-Y."/>
            <person name="Chiang Y.-R."/>
        </authorList>
    </citation>
    <scope>NUCLEOTIDE SEQUENCE [LARGE SCALE GENOMIC DNA]</scope>
    <source>
        <strain evidence="7 8">DSM 18526</strain>
    </source>
</reference>
<dbReference type="AlphaFoldDB" id="A0A127FBL4"/>
<dbReference type="EMBL" id="CP011971">
    <property type="protein sequence ID" value="AMN46939.1"/>
    <property type="molecule type" value="Genomic_DNA"/>
</dbReference>
<feature type="transmembrane region" description="Helical" evidence="5">
    <location>
        <begin position="90"/>
        <end position="107"/>
    </location>
</feature>
<feature type="transmembrane region" description="Helical" evidence="5">
    <location>
        <begin position="52"/>
        <end position="70"/>
    </location>
</feature>
<keyword evidence="8" id="KW-1185">Reference proteome</keyword>
<comment type="subcellular location">
    <subcellularLocation>
        <location evidence="1">Membrane</location>
        <topology evidence="1">Multi-pass membrane protein</topology>
    </subcellularLocation>
</comment>
<name>A0A127FBL4_STEDE</name>
<evidence type="ECO:0000256" key="1">
    <source>
        <dbReference type="ARBA" id="ARBA00004141"/>
    </source>
</evidence>
<proteinExistence type="predicted"/>
<evidence type="ECO:0000256" key="2">
    <source>
        <dbReference type="ARBA" id="ARBA00022692"/>
    </source>
</evidence>
<evidence type="ECO:0000256" key="3">
    <source>
        <dbReference type="ARBA" id="ARBA00022989"/>
    </source>
</evidence>
<feature type="domain" description="GtrA/DPMS transmembrane" evidence="6">
    <location>
        <begin position="23"/>
        <end position="145"/>
    </location>
</feature>
<dbReference type="InterPro" id="IPR007267">
    <property type="entry name" value="GtrA_DPMS_TM"/>
</dbReference>
<evidence type="ECO:0000313" key="7">
    <source>
        <dbReference type="EMBL" id="AMN46939.1"/>
    </source>
</evidence>
<dbReference type="GO" id="GO:0016020">
    <property type="term" value="C:membrane"/>
    <property type="evidence" value="ECO:0007669"/>
    <property type="project" value="UniProtKB-SubCell"/>
</dbReference>
<protein>
    <recommendedName>
        <fullName evidence="6">GtrA/DPMS transmembrane domain-containing protein</fullName>
    </recommendedName>
</protein>
<keyword evidence="2 5" id="KW-0812">Transmembrane</keyword>
<keyword evidence="4 5" id="KW-0472">Membrane</keyword>
<keyword evidence="3 5" id="KW-1133">Transmembrane helix</keyword>
<dbReference type="KEGG" id="sdf:ACG33_07480"/>
<dbReference type="Pfam" id="PF04138">
    <property type="entry name" value="GtrA_DPMS_TM"/>
    <property type="match status" value="1"/>
</dbReference>
<organism evidence="7 8">
    <name type="scientific">Steroidobacter denitrificans</name>
    <dbReference type="NCBI Taxonomy" id="465721"/>
    <lineage>
        <taxon>Bacteria</taxon>
        <taxon>Pseudomonadati</taxon>
        <taxon>Pseudomonadota</taxon>
        <taxon>Gammaproteobacteria</taxon>
        <taxon>Steroidobacterales</taxon>
        <taxon>Steroidobacteraceae</taxon>
        <taxon>Steroidobacter</taxon>
    </lineage>
</organism>